<proteinExistence type="inferred from homology"/>
<evidence type="ECO:0000313" key="9">
    <source>
        <dbReference type="EMBL" id="MFC3229106.1"/>
    </source>
</evidence>
<protein>
    <recommendedName>
        <fullName evidence="6">nicotinamidase</fullName>
        <ecNumber evidence="6">3.5.1.19</ecNumber>
    </recommendedName>
    <alternativeName>
        <fullName evidence="7">Nicotinamide deamidase</fullName>
    </alternativeName>
</protein>
<comment type="pathway">
    <text evidence="5">Cofactor biosynthesis; nicotinate biosynthesis; nicotinate from nicotinamide: step 1/1.</text>
</comment>
<dbReference type="Gene3D" id="3.40.50.850">
    <property type="entry name" value="Isochorismatase-like"/>
    <property type="match status" value="1"/>
</dbReference>
<dbReference type="NCBIfam" id="NF008623">
    <property type="entry name" value="PRK11609.1"/>
    <property type="match status" value="1"/>
</dbReference>
<organism evidence="9 10">
    <name type="scientific">Marinibaculum pumilum</name>
    <dbReference type="NCBI Taxonomy" id="1766165"/>
    <lineage>
        <taxon>Bacteria</taxon>
        <taxon>Pseudomonadati</taxon>
        <taxon>Pseudomonadota</taxon>
        <taxon>Alphaproteobacteria</taxon>
        <taxon>Rhodospirillales</taxon>
        <taxon>Rhodospirillaceae</taxon>
        <taxon>Marinibaculum</taxon>
    </lineage>
</organism>
<keyword evidence="10" id="KW-1185">Reference proteome</keyword>
<gene>
    <name evidence="9" type="primary">pncA</name>
    <name evidence="9" type="ORF">ACFOGJ_17805</name>
</gene>
<dbReference type="EC" id="3.5.1.19" evidence="6"/>
<dbReference type="EMBL" id="JBHRTR010000031">
    <property type="protein sequence ID" value="MFC3229106.1"/>
    <property type="molecule type" value="Genomic_DNA"/>
</dbReference>
<keyword evidence="3" id="KW-0479">Metal-binding</keyword>
<name>A0ABV7L362_9PROT</name>
<dbReference type="PANTHER" id="PTHR11080">
    <property type="entry name" value="PYRAZINAMIDASE/NICOTINAMIDASE"/>
    <property type="match status" value="1"/>
</dbReference>
<keyword evidence="2" id="KW-0662">Pyridine nucleotide biosynthesis</keyword>
<comment type="caution">
    <text evidence="9">The sequence shown here is derived from an EMBL/GenBank/DDBJ whole genome shotgun (WGS) entry which is preliminary data.</text>
</comment>
<dbReference type="SUPFAM" id="SSF52499">
    <property type="entry name" value="Isochorismatase-like hydrolases"/>
    <property type="match status" value="1"/>
</dbReference>
<evidence type="ECO:0000256" key="4">
    <source>
        <dbReference type="ARBA" id="ARBA00022801"/>
    </source>
</evidence>
<feature type="domain" description="Isochorismatase-like" evidence="8">
    <location>
        <begin position="12"/>
        <end position="208"/>
    </location>
</feature>
<comment type="similarity">
    <text evidence="1">Belongs to the isochorismatase family.</text>
</comment>
<evidence type="ECO:0000256" key="2">
    <source>
        <dbReference type="ARBA" id="ARBA00022642"/>
    </source>
</evidence>
<evidence type="ECO:0000256" key="7">
    <source>
        <dbReference type="ARBA" id="ARBA00043224"/>
    </source>
</evidence>
<evidence type="ECO:0000313" key="10">
    <source>
        <dbReference type="Proteomes" id="UP001595528"/>
    </source>
</evidence>
<accession>A0ABV7L362</accession>
<dbReference type="GO" id="GO:0008936">
    <property type="term" value="F:nicotinamidase activity"/>
    <property type="evidence" value="ECO:0007669"/>
    <property type="project" value="UniProtKB-EC"/>
</dbReference>
<reference evidence="10" key="1">
    <citation type="journal article" date="2019" name="Int. J. Syst. Evol. Microbiol.">
        <title>The Global Catalogue of Microorganisms (GCM) 10K type strain sequencing project: providing services to taxonomists for standard genome sequencing and annotation.</title>
        <authorList>
            <consortium name="The Broad Institute Genomics Platform"/>
            <consortium name="The Broad Institute Genome Sequencing Center for Infectious Disease"/>
            <person name="Wu L."/>
            <person name="Ma J."/>
        </authorList>
    </citation>
    <scope>NUCLEOTIDE SEQUENCE [LARGE SCALE GENOMIC DNA]</scope>
    <source>
        <strain evidence="10">KCTC 42964</strain>
    </source>
</reference>
<evidence type="ECO:0000256" key="1">
    <source>
        <dbReference type="ARBA" id="ARBA00006336"/>
    </source>
</evidence>
<dbReference type="InterPro" id="IPR052347">
    <property type="entry name" value="Isochorismatase_Nicotinamidase"/>
</dbReference>
<dbReference type="InterPro" id="IPR036380">
    <property type="entry name" value="Isochorismatase-like_sf"/>
</dbReference>
<sequence length="210" mass="22211">MTTLSNPGDTDILLVIDVQNDFCPGGSLAVPDGDSIVPGINALAARFAHVVLTQDWHPAGHSSFASAHAGAAPFSTTAMPYGEQILWPDHCVIGTRGAAFHAGLEIPHAEMVLRKGFRPAIDSYSAFYENDRTTPTGLAGYLRERGFTRVFGTGLALDVCVRYSLEDARRLGFDAVLVEDLARPIDTHGSLAAAMQAFAASGVTLVRAAA</sequence>
<dbReference type="RefSeq" id="WP_379902999.1">
    <property type="nucleotide sequence ID" value="NZ_JBHRTR010000031.1"/>
</dbReference>
<evidence type="ECO:0000256" key="5">
    <source>
        <dbReference type="ARBA" id="ARBA00037900"/>
    </source>
</evidence>
<dbReference type="Proteomes" id="UP001595528">
    <property type="component" value="Unassembled WGS sequence"/>
</dbReference>
<evidence type="ECO:0000256" key="3">
    <source>
        <dbReference type="ARBA" id="ARBA00022723"/>
    </source>
</evidence>
<evidence type="ECO:0000256" key="6">
    <source>
        <dbReference type="ARBA" id="ARBA00039017"/>
    </source>
</evidence>
<dbReference type="Pfam" id="PF00857">
    <property type="entry name" value="Isochorismatase"/>
    <property type="match status" value="1"/>
</dbReference>
<keyword evidence="4 9" id="KW-0378">Hydrolase</keyword>
<dbReference type="PANTHER" id="PTHR11080:SF2">
    <property type="entry name" value="LD05707P"/>
    <property type="match status" value="1"/>
</dbReference>
<dbReference type="InterPro" id="IPR000868">
    <property type="entry name" value="Isochorismatase-like_dom"/>
</dbReference>
<dbReference type="CDD" id="cd01011">
    <property type="entry name" value="nicotinamidase"/>
    <property type="match status" value="1"/>
</dbReference>
<evidence type="ECO:0000259" key="8">
    <source>
        <dbReference type="Pfam" id="PF00857"/>
    </source>
</evidence>